<sequence length="207" mass="23407">MTSYQPAPDTAERYLQGKLSDSELAAYELWLADHPDELEVLELDLLMQEGLKRLHSNQVLTDPAVIANSLREKAWYWTPPLMVLAFLLGFFLHQGLVNNLEQRMVNALYVPVEVMRGNSELQAEIHLGKDDQDLVLMIPVDVQSSSKEALQVKLDGVMHSGVRVILVHDQTWLVLSRESVAVGQVLSIEQVDQNKNVVFSMNYLLVE</sequence>
<evidence type="ECO:0000313" key="2">
    <source>
        <dbReference type="EMBL" id="MFC3195753.1"/>
    </source>
</evidence>
<keyword evidence="1" id="KW-0812">Transmembrane</keyword>
<keyword evidence="1" id="KW-1133">Transmembrane helix</keyword>
<dbReference type="EMBL" id="JBHRTS010000010">
    <property type="protein sequence ID" value="MFC3195753.1"/>
    <property type="molecule type" value="Genomic_DNA"/>
</dbReference>
<evidence type="ECO:0008006" key="4">
    <source>
        <dbReference type="Google" id="ProtNLM"/>
    </source>
</evidence>
<dbReference type="RefSeq" id="WP_157892981.1">
    <property type="nucleotide sequence ID" value="NZ_JBHRTS010000010.1"/>
</dbReference>
<organism evidence="2 3">
    <name type="scientific">Marinicella sediminis</name>
    <dbReference type="NCBI Taxonomy" id="1792834"/>
    <lineage>
        <taxon>Bacteria</taxon>
        <taxon>Pseudomonadati</taxon>
        <taxon>Pseudomonadota</taxon>
        <taxon>Gammaproteobacteria</taxon>
        <taxon>Lysobacterales</taxon>
        <taxon>Marinicellaceae</taxon>
        <taxon>Marinicella</taxon>
    </lineage>
</organism>
<name>A0ABV7JC95_9GAMM</name>
<accession>A0ABV7JC95</accession>
<evidence type="ECO:0000256" key="1">
    <source>
        <dbReference type="SAM" id="Phobius"/>
    </source>
</evidence>
<dbReference type="Proteomes" id="UP001595533">
    <property type="component" value="Unassembled WGS sequence"/>
</dbReference>
<gene>
    <name evidence="2" type="ORF">ACFODZ_15970</name>
</gene>
<protein>
    <recommendedName>
        <fullName evidence="4">Anti-sigma factor</fullName>
    </recommendedName>
</protein>
<comment type="caution">
    <text evidence="2">The sequence shown here is derived from an EMBL/GenBank/DDBJ whole genome shotgun (WGS) entry which is preliminary data.</text>
</comment>
<feature type="transmembrane region" description="Helical" evidence="1">
    <location>
        <begin position="74"/>
        <end position="93"/>
    </location>
</feature>
<proteinExistence type="predicted"/>
<evidence type="ECO:0000313" key="3">
    <source>
        <dbReference type="Proteomes" id="UP001595533"/>
    </source>
</evidence>
<keyword evidence="3" id="KW-1185">Reference proteome</keyword>
<reference evidence="3" key="1">
    <citation type="journal article" date="2019" name="Int. J. Syst. Evol. Microbiol.">
        <title>The Global Catalogue of Microorganisms (GCM) 10K type strain sequencing project: providing services to taxonomists for standard genome sequencing and annotation.</title>
        <authorList>
            <consortium name="The Broad Institute Genomics Platform"/>
            <consortium name="The Broad Institute Genome Sequencing Center for Infectious Disease"/>
            <person name="Wu L."/>
            <person name="Ma J."/>
        </authorList>
    </citation>
    <scope>NUCLEOTIDE SEQUENCE [LARGE SCALE GENOMIC DNA]</scope>
    <source>
        <strain evidence="3">KCTC 42953</strain>
    </source>
</reference>
<keyword evidence="1" id="KW-0472">Membrane</keyword>